<keyword evidence="2" id="KW-0539">Nucleus</keyword>
<dbReference type="AlphaFoldDB" id="A0AAN6NY59"/>
<sequence>MSSTKQSQSQSQAQTPRPQDNGTISPTLADDILNGFNVDSSSDSDWEFLTSLLTSGLAPPVEVRTIWEQSLMRGMEEWEMMVDRANSLRDQAYQALRLKRGLESSASESVGDCELCLLPFLDVVMKGRVRSVLGGSGGVGGEEITPAKMETCGRKGVRKATAVVGRGISQFWAEDDTAKTNRRRTKVQLEASVLGYAGKAVKRDEPNQEEVNMASSTQLVMVVHRPAEACQDERGLKEKNPGLNEDASFGHSGLPDDTGNPDARSTRCNLALPSSPNEILDAAFGDVLVTDTLSFDESLPPATARITGKRTYKSPFFSETSPWPKSTNKTSPSKSKSSPSKTKTPTQKSQSPPPGISCLPIPPLSAPSFGLIQEEVASDPFRLLIAVTFLIKVRGTMAIPLFRQLMARFPTPVALAGADPVEIINIIRPLGLSVTRCSVIQKYARMWIECPPCKEKRYGVKNYPRVGDARGVKVGEEFGCEPEDFFYNGQVSQGGIEDGDDSTTNAVKLAQRNAIGSAWEIGHLTQGPYALDSWRIFCRDKLLGRAEDWKGKGRHPEFQPEWMRVLPRDKELKACLRWMWMREGWEWDPVTGEREPLREEMRRAVDEGRVGYDECGGLVIFG</sequence>
<feature type="compositionally biased region" description="Low complexity" evidence="3">
    <location>
        <begin position="320"/>
        <end position="350"/>
    </location>
</feature>
<dbReference type="GO" id="GO:0003677">
    <property type="term" value="F:DNA binding"/>
    <property type="evidence" value="ECO:0007669"/>
    <property type="project" value="InterPro"/>
</dbReference>
<dbReference type="PANTHER" id="PTHR15074:SF0">
    <property type="entry name" value="METHYL-CPG-BINDING DOMAIN PROTEIN 4-LIKE PROTEIN"/>
    <property type="match status" value="1"/>
</dbReference>
<feature type="compositionally biased region" description="Polar residues" evidence="3">
    <location>
        <begin position="15"/>
        <end position="26"/>
    </location>
</feature>
<comment type="subcellular location">
    <subcellularLocation>
        <location evidence="1">Nucleus</location>
    </subcellularLocation>
</comment>
<feature type="compositionally biased region" description="Low complexity" evidence="3">
    <location>
        <begin position="1"/>
        <end position="14"/>
    </location>
</feature>
<reference evidence="4" key="1">
    <citation type="journal article" date="2023" name="Mol. Phylogenet. Evol.">
        <title>Genome-scale phylogeny and comparative genomics of the fungal order Sordariales.</title>
        <authorList>
            <person name="Hensen N."/>
            <person name="Bonometti L."/>
            <person name="Westerberg I."/>
            <person name="Brannstrom I.O."/>
            <person name="Guillou S."/>
            <person name="Cros-Aarteil S."/>
            <person name="Calhoun S."/>
            <person name="Haridas S."/>
            <person name="Kuo A."/>
            <person name="Mondo S."/>
            <person name="Pangilinan J."/>
            <person name="Riley R."/>
            <person name="LaButti K."/>
            <person name="Andreopoulos B."/>
            <person name="Lipzen A."/>
            <person name="Chen C."/>
            <person name="Yan M."/>
            <person name="Daum C."/>
            <person name="Ng V."/>
            <person name="Clum A."/>
            <person name="Steindorff A."/>
            <person name="Ohm R.A."/>
            <person name="Martin F."/>
            <person name="Silar P."/>
            <person name="Natvig D.O."/>
            <person name="Lalanne C."/>
            <person name="Gautier V."/>
            <person name="Ament-Velasquez S.L."/>
            <person name="Kruys A."/>
            <person name="Hutchinson M.I."/>
            <person name="Powell A.J."/>
            <person name="Barry K."/>
            <person name="Miller A.N."/>
            <person name="Grigoriev I.V."/>
            <person name="Debuchy R."/>
            <person name="Gladieux P."/>
            <person name="Hiltunen Thoren M."/>
            <person name="Johannesson H."/>
        </authorList>
    </citation>
    <scope>NUCLEOTIDE SEQUENCE</scope>
    <source>
        <strain evidence="4">CBS 626.80</strain>
    </source>
</reference>
<dbReference type="SUPFAM" id="SSF48150">
    <property type="entry name" value="DNA-glycosylase"/>
    <property type="match status" value="1"/>
</dbReference>
<keyword evidence="5" id="KW-1185">Reference proteome</keyword>
<feature type="region of interest" description="Disordered" evidence="3">
    <location>
        <begin position="317"/>
        <end position="357"/>
    </location>
</feature>
<evidence type="ECO:0000313" key="5">
    <source>
        <dbReference type="Proteomes" id="UP001303222"/>
    </source>
</evidence>
<organism evidence="4 5">
    <name type="scientific">Pseudoneurospora amorphoporcata</name>
    <dbReference type="NCBI Taxonomy" id="241081"/>
    <lineage>
        <taxon>Eukaryota</taxon>
        <taxon>Fungi</taxon>
        <taxon>Dikarya</taxon>
        <taxon>Ascomycota</taxon>
        <taxon>Pezizomycotina</taxon>
        <taxon>Sordariomycetes</taxon>
        <taxon>Sordariomycetidae</taxon>
        <taxon>Sordariales</taxon>
        <taxon>Sordariaceae</taxon>
        <taxon>Pseudoneurospora</taxon>
    </lineage>
</organism>
<name>A0AAN6NY59_9PEZI</name>
<feature type="region of interest" description="Disordered" evidence="3">
    <location>
        <begin position="230"/>
        <end position="270"/>
    </location>
</feature>
<reference evidence="4" key="2">
    <citation type="submission" date="2023-06" db="EMBL/GenBank/DDBJ databases">
        <authorList>
            <consortium name="Lawrence Berkeley National Laboratory"/>
            <person name="Mondo S.J."/>
            <person name="Hensen N."/>
            <person name="Bonometti L."/>
            <person name="Westerberg I."/>
            <person name="Brannstrom I.O."/>
            <person name="Guillou S."/>
            <person name="Cros-Aarteil S."/>
            <person name="Calhoun S."/>
            <person name="Haridas S."/>
            <person name="Kuo A."/>
            <person name="Pangilinan J."/>
            <person name="Riley R."/>
            <person name="Labutti K."/>
            <person name="Andreopoulos B."/>
            <person name="Lipzen A."/>
            <person name="Chen C."/>
            <person name="Yanf M."/>
            <person name="Daum C."/>
            <person name="Ng V."/>
            <person name="Clum A."/>
            <person name="Steindorff A."/>
            <person name="Ohm R."/>
            <person name="Martin F."/>
            <person name="Silar P."/>
            <person name="Natvig D."/>
            <person name="Lalanne C."/>
            <person name="Gautier V."/>
            <person name="Ament-Velasquez S.L."/>
            <person name="Kruys A."/>
            <person name="Hutchinson M.I."/>
            <person name="Powell A.J."/>
            <person name="Barry K."/>
            <person name="Miller A.N."/>
            <person name="Grigoriev I.V."/>
            <person name="Debuchy R."/>
            <person name="Gladieux P."/>
            <person name="Thoren M.H."/>
            <person name="Johannesson H."/>
        </authorList>
    </citation>
    <scope>NUCLEOTIDE SEQUENCE</scope>
    <source>
        <strain evidence="4">CBS 626.80</strain>
    </source>
</reference>
<protein>
    <submittedName>
        <fullName evidence="4">Methylated-DNA-binding protein 3</fullName>
    </submittedName>
</protein>
<dbReference type="PANTHER" id="PTHR15074">
    <property type="entry name" value="METHYL-CPG-BINDING PROTEIN"/>
    <property type="match status" value="1"/>
</dbReference>
<dbReference type="GO" id="GO:0003824">
    <property type="term" value="F:catalytic activity"/>
    <property type="evidence" value="ECO:0007669"/>
    <property type="project" value="InterPro"/>
</dbReference>
<dbReference type="InterPro" id="IPR011257">
    <property type="entry name" value="DNA_glycosylase"/>
</dbReference>
<dbReference type="GO" id="GO:0006281">
    <property type="term" value="P:DNA repair"/>
    <property type="evidence" value="ECO:0007669"/>
    <property type="project" value="InterPro"/>
</dbReference>
<proteinExistence type="predicted"/>
<gene>
    <name evidence="4" type="ORF">QBC32DRAFT_390469</name>
</gene>
<dbReference type="Gene3D" id="1.10.340.30">
    <property type="entry name" value="Hypothetical protein, domain 2"/>
    <property type="match status" value="1"/>
</dbReference>
<dbReference type="InterPro" id="IPR045138">
    <property type="entry name" value="MeCP2/MBD4"/>
</dbReference>
<dbReference type="EMBL" id="MU859127">
    <property type="protein sequence ID" value="KAK3952268.1"/>
    <property type="molecule type" value="Genomic_DNA"/>
</dbReference>
<dbReference type="GO" id="GO:0005634">
    <property type="term" value="C:nucleus"/>
    <property type="evidence" value="ECO:0007669"/>
    <property type="project" value="UniProtKB-SubCell"/>
</dbReference>
<feature type="compositionally biased region" description="Basic and acidic residues" evidence="3">
    <location>
        <begin position="230"/>
        <end position="240"/>
    </location>
</feature>
<comment type="caution">
    <text evidence="4">The sequence shown here is derived from an EMBL/GenBank/DDBJ whole genome shotgun (WGS) entry which is preliminary data.</text>
</comment>
<evidence type="ECO:0000256" key="2">
    <source>
        <dbReference type="ARBA" id="ARBA00023242"/>
    </source>
</evidence>
<feature type="region of interest" description="Disordered" evidence="3">
    <location>
        <begin position="1"/>
        <end position="28"/>
    </location>
</feature>
<evidence type="ECO:0000256" key="3">
    <source>
        <dbReference type="SAM" id="MobiDB-lite"/>
    </source>
</evidence>
<evidence type="ECO:0000313" key="4">
    <source>
        <dbReference type="EMBL" id="KAK3952268.1"/>
    </source>
</evidence>
<accession>A0AAN6NY59</accession>
<evidence type="ECO:0000256" key="1">
    <source>
        <dbReference type="ARBA" id="ARBA00004123"/>
    </source>
</evidence>
<dbReference type="Proteomes" id="UP001303222">
    <property type="component" value="Unassembled WGS sequence"/>
</dbReference>